<feature type="domain" description="Phosphoethanolamine transferase N-terminal" evidence="10">
    <location>
        <begin position="59"/>
        <end position="211"/>
    </location>
</feature>
<dbReference type="GO" id="GO:0016776">
    <property type="term" value="F:phosphotransferase activity, phosphate group as acceptor"/>
    <property type="evidence" value="ECO:0007669"/>
    <property type="project" value="TreeGrafter"/>
</dbReference>
<gene>
    <name evidence="11" type="ORF">GEAM_1202</name>
</gene>
<evidence type="ECO:0000256" key="3">
    <source>
        <dbReference type="ARBA" id="ARBA00022519"/>
    </source>
</evidence>
<dbReference type="Proteomes" id="UP000028640">
    <property type="component" value="Unassembled WGS sequence"/>
</dbReference>
<dbReference type="InterPro" id="IPR040423">
    <property type="entry name" value="PEA_transferase"/>
</dbReference>
<evidence type="ECO:0000259" key="10">
    <source>
        <dbReference type="Pfam" id="PF08019"/>
    </source>
</evidence>
<protein>
    <submittedName>
        <fullName evidence="11">Lipid A 1-phosphate phosphoethanolamine transferase</fullName>
        <ecNumber evidence="11">3.1.6.-</ecNumber>
    </submittedName>
</protein>
<dbReference type="Gene3D" id="3.40.720.10">
    <property type="entry name" value="Alkaline Phosphatase, subunit A"/>
    <property type="match status" value="1"/>
</dbReference>
<dbReference type="PANTHER" id="PTHR30443:SF0">
    <property type="entry name" value="PHOSPHOETHANOLAMINE TRANSFERASE EPTA"/>
    <property type="match status" value="1"/>
</dbReference>
<feature type="transmembrane region" description="Helical" evidence="8">
    <location>
        <begin position="79"/>
        <end position="100"/>
    </location>
</feature>
<reference evidence="11 12" key="1">
    <citation type="submission" date="2014-05" db="EMBL/GenBank/DDBJ databases">
        <title>ATOL: Assembling a taxonomically balanced genome-scale reconstruction of the evolutionary history of the Enterobacteriaceae.</title>
        <authorList>
            <person name="Plunkett G.III."/>
            <person name="Neeno-Eckwall E.C."/>
            <person name="Glasner J.D."/>
            <person name="Perna N.T."/>
        </authorList>
    </citation>
    <scope>NUCLEOTIDE SEQUENCE [LARGE SCALE GENOMIC DNA]</scope>
    <source>
        <strain evidence="11 12">ATCC 33852</strain>
    </source>
</reference>
<evidence type="ECO:0000259" key="9">
    <source>
        <dbReference type="Pfam" id="PF00884"/>
    </source>
</evidence>
<keyword evidence="2" id="KW-1003">Cell membrane</keyword>
<keyword evidence="7 8" id="KW-0472">Membrane</keyword>
<feature type="transmembrane region" description="Helical" evidence="8">
    <location>
        <begin position="155"/>
        <end position="177"/>
    </location>
</feature>
<dbReference type="Pfam" id="PF08019">
    <property type="entry name" value="EptA_B_N"/>
    <property type="match status" value="1"/>
</dbReference>
<keyword evidence="6 8" id="KW-1133">Transmembrane helix</keyword>
<evidence type="ECO:0000256" key="4">
    <source>
        <dbReference type="ARBA" id="ARBA00022679"/>
    </source>
</evidence>
<comment type="subcellular location">
    <subcellularLocation>
        <location evidence="1">Cell inner membrane</location>
        <topology evidence="1">Multi-pass membrane protein</topology>
    </subcellularLocation>
</comment>
<dbReference type="Pfam" id="PF00884">
    <property type="entry name" value="Sulfatase"/>
    <property type="match status" value="1"/>
</dbReference>
<evidence type="ECO:0000256" key="5">
    <source>
        <dbReference type="ARBA" id="ARBA00022692"/>
    </source>
</evidence>
<dbReference type="AlphaFoldDB" id="A0A085GIM7"/>
<keyword evidence="3" id="KW-0997">Cell inner membrane</keyword>
<dbReference type="PANTHER" id="PTHR30443">
    <property type="entry name" value="INNER MEMBRANE PROTEIN"/>
    <property type="match status" value="1"/>
</dbReference>
<dbReference type="GO" id="GO:0009244">
    <property type="term" value="P:lipopolysaccharide core region biosynthetic process"/>
    <property type="evidence" value="ECO:0007669"/>
    <property type="project" value="TreeGrafter"/>
</dbReference>
<keyword evidence="11" id="KW-0378">Hydrolase</keyword>
<evidence type="ECO:0000256" key="7">
    <source>
        <dbReference type="ARBA" id="ARBA00023136"/>
    </source>
</evidence>
<dbReference type="InterPro" id="IPR012549">
    <property type="entry name" value="EptA-like_N"/>
</dbReference>
<dbReference type="SUPFAM" id="SSF53649">
    <property type="entry name" value="Alkaline phosphatase-like"/>
    <property type="match status" value="1"/>
</dbReference>
<evidence type="ECO:0000256" key="8">
    <source>
        <dbReference type="SAM" id="Phobius"/>
    </source>
</evidence>
<dbReference type="EMBL" id="JMPJ01000037">
    <property type="protein sequence ID" value="KFC83572.1"/>
    <property type="molecule type" value="Genomic_DNA"/>
</dbReference>
<sequence length="547" mass="61649">MEHFLRNFIPKVSYLWLTLLLSLYFTFVVNFPILLHFYRILNALPAYNLGFALTIPLVLFVALNFVFTPFSFRPLLKPFFIVILPISALASYAMLKYQVVFDRGMIENIVETQQSEASSYLNLSVVLWVLFTGLLPAVLLFFTQVSYPKSALRRLGVRLLSMLLSLLVVAAVAGVYYKDYASVGRSNRTLNLEIVPTNYLYSAFQYYNHRYFTHEGPFEKIGEDAKLVQQPAQKPTLMFLVIGETAREQNQSSGGYSQPTNAFTQKIPDVIYFNHTSSCGTATAVSVPCMFSNMKRVDFNNNKARNSEGLLDILQRAGVSVSWKDNDEGCKGVCDRVPNVIISTAKDNKQCDGDTCYDMALLDNLDADIKRDGKNRLIGLHLIGSHGPTYFKRYPPEFAVFKPDCPRSDIENCSREQLINTYDNTLRYTDYVVSQVIEKAKQYQDSYNVAVIYLSDHGESLGENGLYLHGTPYSVAPAEQTHVPMLFWLSPGYASANRINLPCLQAKGKNAEVSQDNLFHTVLDAMNVQTHELDPQLNILGECKAAN</sequence>
<dbReference type="NCBIfam" id="NF028537">
    <property type="entry name" value="P_eth_NH2_trans"/>
    <property type="match status" value="1"/>
</dbReference>
<dbReference type="STRING" id="910964.GEAM_1202"/>
<proteinExistence type="predicted"/>
<dbReference type="GO" id="GO:0016787">
    <property type="term" value="F:hydrolase activity"/>
    <property type="evidence" value="ECO:0007669"/>
    <property type="project" value="UniProtKB-KW"/>
</dbReference>
<keyword evidence="4 11" id="KW-0808">Transferase</keyword>
<organism evidence="11 12">
    <name type="scientific">Ewingella americana (strain ATCC 33852 / DSM 4580 / CCUG 14506 / JCM 5911 / LMG 7869 / NCTC 12157 / CDC 1468-78)</name>
    <dbReference type="NCBI Taxonomy" id="910964"/>
    <lineage>
        <taxon>Bacteria</taxon>
        <taxon>Pseudomonadati</taxon>
        <taxon>Pseudomonadota</taxon>
        <taxon>Gammaproteobacteria</taxon>
        <taxon>Enterobacterales</taxon>
        <taxon>Yersiniaceae</taxon>
        <taxon>Ewingella</taxon>
    </lineage>
</organism>
<keyword evidence="12" id="KW-1185">Reference proteome</keyword>
<dbReference type="eggNOG" id="COG2194">
    <property type="taxonomic scope" value="Bacteria"/>
</dbReference>
<name>A0A085GIM7_EWIA3</name>
<evidence type="ECO:0000313" key="11">
    <source>
        <dbReference type="EMBL" id="KFC83572.1"/>
    </source>
</evidence>
<evidence type="ECO:0000313" key="12">
    <source>
        <dbReference type="Proteomes" id="UP000028640"/>
    </source>
</evidence>
<comment type="caution">
    <text evidence="11">The sequence shown here is derived from an EMBL/GenBank/DDBJ whole genome shotgun (WGS) entry which is preliminary data.</text>
</comment>
<dbReference type="InterPro" id="IPR000917">
    <property type="entry name" value="Sulfatase_N"/>
</dbReference>
<accession>A0A085GIM7</accession>
<dbReference type="GO" id="GO:0005886">
    <property type="term" value="C:plasma membrane"/>
    <property type="evidence" value="ECO:0007669"/>
    <property type="project" value="UniProtKB-SubCell"/>
</dbReference>
<evidence type="ECO:0000256" key="6">
    <source>
        <dbReference type="ARBA" id="ARBA00022989"/>
    </source>
</evidence>
<feature type="domain" description="Sulfatase N-terminal" evidence="9">
    <location>
        <begin position="238"/>
        <end position="528"/>
    </location>
</feature>
<feature type="transmembrane region" description="Helical" evidence="8">
    <location>
        <begin position="120"/>
        <end position="143"/>
    </location>
</feature>
<dbReference type="InterPro" id="IPR017850">
    <property type="entry name" value="Alkaline_phosphatase_core_sf"/>
</dbReference>
<keyword evidence="5 8" id="KW-0812">Transmembrane</keyword>
<evidence type="ECO:0000256" key="2">
    <source>
        <dbReference type="ARBA" id="ARBA00022475"/>
    </source>
</evidence>
<evidence type="ECO:0000256" key="1">
    <source>
        <dbReference type="ARBA" id="ARBA00004429"/>
    </source>
</evidence>
<feature type="transmembrane region" description="Helical" evidence="8">
    <location>
        <begin position="46"/>
        <end position="67"/>
    </location>
</feature>
<feature type="transmembrane region" description="Helical" evidence="8">
    <location>
        <begin position="12"/>
        <end position="34"/>
    </location>
</feature>
<dbReference type="InterPro" id="IPR058130">
    <property type="entry name" value="PEA_transf_C"/>
</dbReference>
<dbReference type="EC" id="3.1.6.-" evidence="11"/>
<dbReference type="CDD" id="cd16017">
    <property type="entry name" value="LptA"/>
    <property type="match status" value="1"/>
</dbReference>